<organism evidence="2 3">
    <name type="scientific">Candidatus Methanocrinis alkalitolerans</name>
    <dbReference type="NCBI Taxonomy" id="3033395"/>
    <lineage>
        <taxon>Archaea</taxon>
        <taxon>Methanobacteriati</taxon>
        <taxon>Methanobacteriota</taxon>
        <taxon>Stenosarchaea group</taxon>
        <taxon>Methanomicrobia</taxon>
        <taxon>Methanotrichales</taxon>
        <taxon>Methanotrichaceae</taxon>
        <taxon>Methanocrinis</taxon>
    </lineage>
</organism>
<comment type="caution">
    <text evidence="2">The sequence shown here is derived from an EMBL/GenBank/DDBJ whole genome shotgun (WGS) entry which is preliminary data.</text>
</comment>
<dbReference type="RefSeq" id="WP_316969481.1">
    <property type="nucleotide sequence ID" value="NZ_JARFPL010000030.1"/>
</dbReference>
<accession>A0ABT5XGC5</accession>
<feature type="transmembrane region" description="Helical" evidence="1">
    <location>
        <begin position="135"/>
        <end position="154"/>
    </location>
</feature>
<name>A0ABT5XGC5_9EURY</name>
<feature type="transmembrane region" description="Helical" evidence="1">
    <location>
        <begin position="74"/>
        <end position="100"/>
    </location>
</feature>
<keyword evidence="1" id="KW-1133">Transmembrane helix</keyword>
<evidence type="ECO:0000313" key="3">
    <source>
        <dbReference type="Proteomes" id="UP001215956"/>
    </source>
</evidence>
<dbReference type="EMBL" id="JARFPL010000030">
    <property type="protein sequence ID" value="MDF0593779.1"/>
    <property type="molecule type" value="Genomic_DNA"/>
</dbReference>
<gene>
    <name evidence="2" type="ORF">P0O24_09300</name>
</gene>
<keyword evidence="1" id="KW-0812">Transmembrane</keyword>
<sequence>MMSEGDSEPVRGGSLTKLDRFWLETARGAAKESVAALEEAAKQLISVTSLLQAIYFAAISFSDLKGSLAVEGEIRWALVLLLVLPIVLWLASLAFAVLVFKPETYRTNLSSPDLARSMYEEIVGYKHRQLQRAHLFLLLGFVPLVVNIVLYLVWI</sequence>
<keyword evidence="1" id="KW-0472">Membrane</keyword>
<proteinExistence type="predicted"/>
<protein>
    <submittedName>
        <fullName evidence="2">Uncharacterized protein</fullName>
    </submittedName>
</protein>
<reference evidence="2 3" key="1">
    <citation type="submission" date="2023-03" db="EMBL/GenBank/DDBJ databases">
        <title>Whole genome sequencing of Methanotrichaceae archaeon M04Ac.</title>
        <authorList>
            <person name="Khomyakova M.A."/>
            <person name="Merkel A.Y."/>
            <person name="Slobodkin A.I."/>
        </authorList>
    </citation>
    <scope>NUCLEOTIDE SEQUENCE [LARGE SCALE GENOMIC DNA]</scope>
    <source>
        <strain evidence="2 3">M04Ac</strain>
    </source>
</reference>
<keyword evidence="3" id="KW-1185">Reference proteome</keyword>
<evidence type="ECO:0000256" key="1">
    <source>
        <dbReference type="SAM" id="Phobius"/>
    </source>
</evidence>
<dbReference type="Proteomes" id="UP001215956">
    <property type="component" value="Unassembled WGS sequence"/>
</dbReference>
<feature type="transmembrane region" description="Helical" evidence="1">
    <location>
        <begin position="44"/>
        <end position="62"/>
    </location>
</feature>
<evidence type="ECO:0000313" key="2">
    <source>
        <dbReference type="EMBL" id="MDF0593779.1"/>
    </source>
</evidence>